<dbReference type="RefSeq" id="WP_189423783.1">
    <property type="nucleotide sequence ID" value="NZ_BMZE01000001.1"/>
</dbReference>
<reference evidence="7" key="1">
    <citation type="journal article" date="2014" name="Int. J. Syst. Evol. Microbiol.">
        <title>Complete genome sequence of Corynebacterium casei LMG S-19264T (=DSM 44701T), isolated from a smear-ripened cheese.</title>
        <authorList>
            <consortium name="US DOE Joint Genome Institute (JGI-PGF)"/>
            <person name="Walter F."/>
            <person name="Albersmeier A."/>
            <person name="Kalinowski J."/>
            <person name="Ruckert C."/>
        </authorList>
    </citation>
    <scope>NUCLEOTIDE SEQUENCE</scope>
    <source>
        <strain evidence="7">KCTC 32437</strain>
    </source>
</reference>
<dbReference type="AlphaFoldDB" id="A0A918VRD0"/>
<dbReference type="Gene3D" id="2.40.128.200">
    <property type="match status" value="1"/>
</dbReference>
<keyword evidence="2" id="KW-0472">Membrane</keyword>
<dbReference type="Proteomes" id="UP000646579">
    <property type="component" value="Unassembled WGS sequence"/>
</dbReference>
<evidence type="ECO:0000256" key="3">
    <source>
        <dbReference type="ARBA" id="ARBA00023139"/>
    </source>
</evidence>
<keyword evidence="1 5" id="KW-0732">Signal</keyword>
<evidence type="ECO:0000313" key="7">
    <source>
        <dbReference type="EMBL" id="GHA16094.1"/>
    </source>
</evidence>
<dbReference type="InterPro" id="IPR018660">
    <property type="entry name" value="MliC"/>
</dbReference>
<reference evidence="7" key="2">
    <citation type="submission" date="2020-09" db="EMBL/GenBank/DDBJ databases">
        <authorList>
            <person name="Sun Q."/>
            <person name="Kim S."/>
        </authorList>
    </citation>
    <scope>NUCLEOTIDE SEQUENCE</scope>
    <source>
        <strain evidence="7">KCTC 32437</strain>
    </source>
</reference>
<comment type="caution">
    <text evidence="7">The sequence shown here is derived from an EMBL/GenBank/DDBJ whole genome shotgun (WGS) entry which is preliminary data.</text>
</comment>
<accession>A0A918VRD0</accession>
<keyword evidence="3" id="KW-0564">Palmitate</keyword>
<evidence type="ECO:0000313" key="8">
    <source>
        <dbReference type="Proteomes" id="UP000646579"/>
    </source>
</evidence>
<keyword evidence="8" id="KW-1185">Reference proteome</keyword>
<dbReference type="EMBL" id="BMZE01000001">
    <property type="protein sequence ID" value="GHA16094.1"/>
    <property type="molecule type" value="Genomic_DNA"/>
</dbReference>
<gene>
    <name evidence="7" type="ORF">GCM10007989_08900</name>
</gene>
<feature type="domain" description="C-type lysozyme inhibitor" evidence="6">
    <location>
        <begin position="49"/>
        <end position="110"/>
    </location>
</feature>
<evidence type="ECO:0000256" key="2">
    <source>
        <dbReference type="ARBA" id="ARBA00023136"/>
    </source>
</evidence>
<organism evidence="7 8">
    <name type="scientific">Devosia pacifica</name>
    <dbReference type="NCBI Taxonomy" id="1335967"/>
    <lineage>
        <taxon>Bacteria</taxon>
        <taxon>Pseudomonadati</taxon>
        <taxon>Pseudomonadota</taxon>
        <taxon>Alphaproteobacteria</taxon>
        <taxon>Hyphomicrobiales</taxon>
        <taxon>Devosiaceae</taxon>
        <taxon>Devosia</taxon>
    </lineage>
</organism>
<evidence type="ECO:0000256" key="5">
    <source>
        <dbReference type="SAM" id="SignalP"/>
    </source>
</evidence>
<dbReference type="SUPFAM" id="SSF141488">
    <property type="entry name" value="YdhA-like"/>
    <property type="match status" value="1"/>
</dbReference>
<evidence type="ECO:0000256" key="1">
    <source>
        <dbReference type="ARBA" id="ARBA00022729"/>
    </source>
</evidence>
<proteinExistence type="predicted"/>
<keyword evidence="4" id="KW-0449">Lipoprotein</keyword>
<feature type="chain" id="PRO_5037111280" description="C-type lysozyme inhibitor domain-containing protein" evidence="5">
    <location>
        <begin position="23"/>
        <end position="130"/>
    </location>
</feature>
<dbReference type="Pfam" id="PF09864">
    <property type="entry name" value="MliC"/>
    <property type="match status" value="1"/>
</dbReference>
<protein>
    <recommendedName>
        <fullName evidence="6">C-type lysozyme inhibitor domain-containing protein</fullName>
    </recommendedName>
</protein>
<evidence type="ECO:0000259" key="6">
    <source>
        <dbReference type="Pfam" id="PF09864"/>
    </source>
</evidence>
<name>A0A918VRD0_9HYPH</name>
<evidence type="ECO:0000256" key="4">
    <source>
        <dbReference type="ARBA" id="ARBA00023288"/>
    </source>
</evidence>
<feature type="signal peptide" evidence="5">
    <location>
        <begin position="1"/>
        <end position="22"/>
    </location>
</feature>
<sequence>MKIVSPATALCVLGALMSPALAQVDVSARTSLSLELTSPSDIEVLSVDYRCDTIEPLTVQYINAAPNFLALVPVNDETLVFASVLSGSGARYTAATWVWWSSGTEASLYDLTLGEDAEPVATCGEANDIP</sequence>
<dbReference type="InterPro" id="IPR036328">
    <property type="entry name" value="MliC_sf"/>
</dbReference>